<sequence>MARKIIQFFRLITHFTLFLSIIGTGILLYIVGSQPQMVSGIVDYAQQDVAVKGKVIHTELPTTEEKQQVEVTYTNVENFGSFEELRKSARSTKGEILRGFVAMPATPSTKQIYLPIYEGVSKHVLAIGAGVGAENRSMGKGVFPVFAHNMGNGTSWNPSYFSTLQTANNSVVNMPIYVSDGKSIYTYQIKSLDRYVPNDKGDILDEQPDMTPRLLLITCQEDAQFWNTYYRTGRTYAPYRIVLFADLIQSVSFKEADKNIKSLFPDLYNQTTVAQNQTHTTQEQGTVTQERKEADKMEKRTIAIPKVKIEQSQWILLINQYGYYYLAGWFLTLLIIELIFWLLIRRMKQKEEAQVCRLRKVR</sequence>
<keyword evidence="3" id="KW-0788">Thiol protease</keyword>
<dbReference type="SUPFAM" id="SSF63817">
    <property type="entry name" value="Sortase"/>
    <property type="match status" value="1"/>
</dbReference>
<feature type="active site" description="Acyl-thioester intermediate" evidence="4">
    <location>
        <position position="219"/>
    </location>
</feature>
<evidence type="ECO:0000256" key="4">
    <source>
        <dbReference type="PIRSR" id="PIRSR605754-1"/>
    </source>
</evidence>
<feature type="transmembrane region" description="Helical" evidence="5">
    <location>
        <begin position="322"/>
        <end position="344"/>
    </location>
</feature>
<evidence type="ECO:0000256" key="5">
    <source>
        <dbReference type="SAM" id="Phobius"/>
    </source>
</evidence>
<dbReference type="Proteomes" id="UP000196074">
    <property type="component" value="Unassembled WGS sequence"/>
</dbReference>
<evidence type="ECO:0000256" key="2">
    <source>
        <dbReference type="ARBA" id="ARBA00022801"/>
    </source>
</evidence>
<evidence type="ECO:0000256" key="1">
    <source>
        <dbReference type="ARBA" id="ARBA00022670"/>
    </source>
</evidence>
<keyword evidence="5" id="KW-1133">Transmembrane helix</keyword>
<dbReference type="InterPro" id="IPR005754">
    <property type="entry name" value="Sortase"/>
</dbReference>
<keyword evidence="5" id="KW-0472">Membrane</keyword>
<evidence type="ECO:0008006" key="8">
    <source>
        <dbReference type="Google" id="ProtNLM"/>
    </source>
</evidence>
<dbReference type="AlphaFoldDB" id="A0A1Y4QWN7"/>
<gene>
    <name evidence="6" type="ORF">B5E88_09860</name>
</gene>
<dbReference type="GO" id="GO:0006508">
    <property type="term" value="P:proteolysis"/>
    <property type="evidence" value="ECO:0007669"/>
    <property type="project" value="UniProtKB-KW"/>
</dbReference>
<accession>A0A1Y4QWN7</accession>
<dbReference type="GO" id="GO:0008234">
    <property type="term" value="F:cysteine-type peptidase activity"/>
    <property type="evidence" value="ECO:0007669"/>
    <property type="project" value="UniProtKB-KW"/>
</dbReference>
<reference evidence="7" key="1">
    <citation type="submission" date="2017-04" db="EMBL/GenBank/DDBJ databases">
        <title>Function of individual gut microbiota members based on whole genome sequencing of pure cultures obtained from chicken caecum.</title>
        <authorList>
            <person name="Medvecky M."/>
            <person name="Cejkova D."/>
            <person name="Polansky O."/>
            <person name="Karasova D."/>
            <person name="Kubasova T."/>
            <person name="Cizek A."/>
            <person name="Rychlik I."/>
        </authorList>
    </citation>
    <scope>NUCLEOTIDE SEQUENCE [LARGE SCALE GENOMIC DNA]</scope>
    <source>
        <strain evidence="7">An144</strain>
    </source>
</reference>
<proteinExistence type="predicted"/>
<feature type="transmembrane region" description="Helical" evidence="5">
    <location>
        <begin position="12"/>
        <end position="31"/>
    </location>
</feature>
<feature type="active site" description="Proton donor/acceptor" evidence="4">
    <location>
        <position position="148"/>
    </location>
</feature>
<dbReference type="InterPro" id="IPR042007">
    <property type="entry name" value="Sortase_A"/>
</dbReference>
<evidence type="ECO:0000256" key="3">
    <source>
        <dbReference type="ARBA" id="ARBA00022807"/>
    </source>
</evidence>
<keyword evidence="1" id="KW-0645">Protease</keyword>
<dbReference type="Pfam" id="PF04203">
    <property type="entry name" value="Sortase"/>
    <property type="match status" value="1"/>
</dbReference>
<dbReference type="CDD" id="cd06165">
    <property type="entry name" value="Sortase_A"/>
    <property type="match status" value="1"/>
</dbReference>
<evidence type="ECO:0000313" key="6">
    <source>
        <dbReference type="EMBL" id="OUQ09490.1"/>
    </source>
</evidence>
<keyword evidence="2" id="KW-0378">Hydrolase</keyword>
<name>A0A1Y4QWN7_9ENTE</name>
<dbReference type="Gene3D" id="2.40.260.10">
    <property type="entry name" value="Sortase"/>
    <property type="match status" value="1"/>
</dbReference>
<dbReference type="EMBL" id="NFLC01000022">
    <property type="protein sequence ID" value="OUQ09490.1"/>
    <property type="molecule type" value="Genomic_DNA"/>
</dbReference>
<evidence type="ECO:0000313" key="7">
    <source>
        <dbReference type="Proteomes" id="UP000196074"/>
    </source>
</evidence>
<keyword evidence="5" id="KW-0812">Transmembrane</keyword>
<dbReference type="RefSeq" id="WP_080961660.1">
    <property type="nucleotide sequence ID" value="NZ_LDED01000012.1"/>
</dbReference>
<comment type="caution">
    <text evidence="6">The sequence shown here is derived from an EMBL/GenBank/DDBJ whole genome shotgun (WGS) entry which is preliminary data.</text>
</comment>
<organism evidence="6 7">
    <name type="scientific">Enterococcus cecorum</name>
    <dbReference type="NCBI Taxonomy" id="44008"/>
    <lineage>
        <taxon>Bacteria</taxon>
        <taxon>Bacillati</taxon>
        <taxon>Bacillota</taxon>
        <taxon>Bacilli</taxon>
        <taxon>Lactobacillales</taxon>
        <taxon>Enterococcaceae</taxon>
        <taxon>Enterococcus</taxon>
    </lineage>
</organism>
<dbReference type="InterPro" id="IPR023365">
    <property type="entry name" value="Sortase_dom-sf"/>
</dbReference>
<protein>
    <recommendedName>
        <fullName evidence="8">Sortase</fullName>
    </recommendedName>
</protein>